<dbReference type="InterPro" id="IPR037069">
    <property type="entry name" value="AcylCoA_DH/ox_N_sf"/>
</dbReference>
<keyword evidence="7" id="KW-1185">Reference proteome</keyword>
<evidence type="ECO:0000313" key="6">
    <source>
        <dbReference type="EMBL" id="KAJ8975349.1"/>
    </source>
</evidence>
<proteinExistence type="predicted"/>
<reference evidence="6" key="1">
    <citation type="journal article" date="2023" name="Insect Mol. Biol.">
        <title>Genome sequencing provides insights into the evolution of gene families encoding plant cell wall-degrading enzymes in longhorned beetles.</title>
        <authorList>
            <person name="Shin N.R."/>
            <person name="Okamura Y."/>
            <person name="Kirsch R."/>
            <person name="Pauchet Y."/>
        </authorList>
    </citation>
    <scope>NUCLEOTIDE SEQUENCE</scope>
    <source>
        <strain evidence="6">MMC_N1</strain>
    </source>
</reference>
<feature type="domain" description="Acyl-CoA dehydrogenase/oxidase N-terminal" evidence="5">
    <location>
        <begin position="30"/>
        <end position="137"/>
    </location>
</feature>
<evidence type="ECO:0000259" key="4">
    <source>
        <dbReference type="Pfam" id="PF02770"/>
    </source>
</evidence>
<dbReference type="Proteomes" id="UP001162164">
    <property type="component" value="Unassembled WGS sequence"/>
</dbReference>
<evidence type="ECO:0000259" key="5">
    <source>
        <dbReference type="Pfam" id="PF02771"/>
    </source>
</evidence>
<gene>
    <name evidence="6" type="ORF">NQ317_000277</name>
</gene>
<dbReference type="InterPro" id="IPR046373">
    <property type="entry name" value="Acyl-CoA_Oxase/DH_mid-dom_sf"/>
</dbReference>
<dbReference type="InterPro" id="IPR009100">
    <property type="entry name" value="AcylCoA_DH/oxidase_NM_dom_sf"/>
</dbReference>
<sequence length="232" mass="25740">MSLRKLITFATKGISNPNGLTRSFSLHKLSDEHLMLQKTCRDFAETELKPIAAELDKNHKFPAEQIKKMGELGLLAINVPEKIWRLWARFFSISGSRRRIGQGMWRHWYYRISPQLFIQRCGTEEQKEKFLRPFTNGTLGCFALSEPDAGSDVGGISTTAVLNGDCYVLNGTKSWVTSAIEGKAAIVFASIDRSLKHKGISGFIVPLPSPGLSLEDVRIPKENLLGTVGGGF</sequence>
<dbReference type="Gene3D" id="2.40.110.10">
    <property type="entry name" value="Butyryl-CoA Dehydrogenase, subunit A, domain 2"/>
    <property type="match status" value="1"/>
</dbReference>
<dbReference type="SUPFAM" id="SSF56645">
    <property type="entry name" value="Acyl-CoA dehydrogenase NM domain-like"/>
    <property type="match status" value="1"/>
</dbReference>
<name>A0ABQ9JB39_9CUCU</name>
<keyword evidence="3" id="KW-0274">FAD</keyword>
<feature type="domain" description="Acyl-CoA oxidase/dehydrogenase middle" evidence="4">
    <location>
        <begin position="141"/>
        <end position="217"/>
    </location>
</feature>
<dbReference type="InterPro" id="IPR006091">
    <property type="entry name" value="Acyl-CoA_Oxase/DH_mid-dom"/>
</dbReference>
<keyword evidence="2" id="KW-0285">Flavoprotein</keyword>
<evidence type="ECO:0000313" key="7">
    <source>
        <dbReference type="Proteomes" id="UP001162164"/>
    </source>
</evidence>
<evidence type="ECO:0000256" key="1">
    <source>
        <dbReference type="ARBA" id="ARBA00001974"/>
    </source>
</evidence>
<dbReference type="Gene3D" id="1.10.540.10">
    <property type="entry name" value="Acyl-CoA dehydrogenase/oxidase, N-terminal domain"/>
    <property type="match status" value="1"/>
</dbReference>
<comment type="cofactor">
    <cofactor evidence="1">
        <name>FAD</name>
        <dbReference type="ChEBI" id="CHEBI:57692"/>
    </cofactor>
</comment>
<comment type="caution">
    <text evidence="6">The sequence shown here is derived from an EMBL/GenBank/DDBJ whole genome shotgun (WGS) entry which is preliminary data.</text>
</comment>
<dbReference type="InterPro" id="IPR006089">
    <property type="entry name" value="Acyl-CoA_DH_CS"/>
</dbReference>
<dbReference type="PROSITE" id="PS00072">
    <property type="entry name" value="ACYL_COA_DH_1"/>
    <property type="match status" value="1"/>
</dbReference>
<dbReference type="PANTHER" id="PTHR43884">
    <property type="entry name" value="ACYL-COA DEHYDROGENASE"/>
    <property type="match status" value="1"/>
</dbReference>
<dbReference type="Pfam" id="PF02771">
    <property type="entry name" value="Acyl-CoA_dh_N"/>
    <property type="match status" value="1"/>
</dbReference>
<dbReference type="EMBL" id="JAPWTJ010000836">
    <property type="protein sequence ID" value="KAJ8975349.1"/>
    <property type="molecule type" value="Genomic_DNA"/>
</dbReference>
<protein>
    <submittedName>
        <fullName evidence="6">Uncharacterized protein</fullName>
    </submittedName>
</protein>
<dbReference type="PANTHER" id="PTHR43884:SF26">
    <property type="entry name" value="MEDIUM-CHAIN SPECIFIC ACYL-COA DEHYDROGENASE, MITOCHONDRIAL-LIKE PROTEIN-RELATED"/>
    <property type="match status" value="1"/>
</dbReference>
<dbReference type="InterPro" id="IPR013786">
    <property type="entry name" value="AcylCoA_DH/ox_N"/>
</dbReference>
<organism evidence="6 7">
    <name type="scientific">Molorchus minor</name>
    <dbReference type="NCBI Taxonomy" id="1323400"/>
    <lineage>
        <taxon>Eukaryota</taxon>
        <taxon>Metazoa</taxon>
        <taxon>Ecdysozoa</taxon>
        <taxon>Arthropoda</taxon>
        <taxon>Hexapoda</taxon>
        <taxon>Insecta</taxon>
        <taxon>Pterygota</taxon>
        <taxon>Neoptera</taxon>
        <taxon>Endopterygota</taxon>
        <taxon>Coleoptera</taxon>
        <taxon>Polyphaga</taxon>
        <taxon>Cucujiformia</taxon>
        <taxon>Chrysomeloidea</taxon>
        <taxon>Cerambycidae</taxon>
        <taxon>Lamiinae</taxon>
        <taxon>Monochamini</taxon>
        <taxon>Molorchus</taxon>
    </lineage>
</organism>
<evidence type="ECO:0000256" key="2">
    <source>
        <dbReference type="ARBA" id="ARBA00022630"/>
    </source>
</evidence>
<evidence type="ECO:0000256" key="3">
    <source>
        <dbReference type="ARBA" id="ARBA00022827"/>
    </source>
</evidence>
<dbReference type="Pfam" id="PF02770">
    <property type="entry name" value="Acyl-CoA_dh_M"/>
    <property type="match status" value="1"/>
</dbReference>
<accession>A0ABQ9JB39</accession>